<evidence type="ECO:0000313" key="2">
    <source>
        <dbReference type="EMBL" id="KIP11795.1"/>
    </source>
</evidence>
<reference evidence="2 3" key="1">
    <citation type="journal article" date="2014" name="PLoS Genet.">
        <title>Analysis of the Phlebiopsis gigantea genome, transcriptome and secretome provides insight into its pioneer colonization strategies of wood.</title>
        <authorList>
            <person name="Hori C."/>
            <person name="Ishida T."/>
            <person name="Igarashi K."/>
            <person name="Samejima M."/>
            <person name="Suzuki H."/>
            <person name="Master E."/>
            <person name="Ferreira P."/>
            <person name="Ruiz-Duenas F.J."/>
            <person name="Held B."/>
            <person name="Canessa P."/>
            <person name="Larrondo L.F."/>
            <person name="Schmoll M."/>
            <person name="Druzhinina I.S."/>
            <person name="Kubicek C.P."/>
            <person name="Gaskell J.A."/>
            <person name="Kersten P."/>
            <person name="St John F."/>
            <person name="Glasner J."/>
            <person name="Sabat G."/>
            <person name="Splinter BonDurant S."/>
            <person name="Syed K."/>
            <person name="Yadav J."/>
            <person name="Mgbeahuruike A.C."/>
            <person name="Kovalchuk A."/>
            <person name="Asiegbu F.O."/>
            <person name="Lackner G."/>
            <person name="Hoffmeister D."/>
            <person name="Rencoret J."/>
            <person name="Gutierrez A."/>
            <person name="Sun H."/>
            <person name="Lindquist E."/>
            <person name="Barry K."/>
            <person name="Riley R."/>
            <person name="Grigoriev I.V."/>
            <person name="Henrissat B."/>
            <person name="Kues U."/>
            <person name="Berka R.M."/>
            <person name="Martinez A.T."/>
            <person name="Covert S.F."/>
            <person name="Blanchette R.A."/>
            <person name="Cullen D."/>
        </authorList>
    </citation>
    <scope>NUCLEOTIDE SEQUENCE [LARGE SCALE GENOMIC DNA]</scope>
    <source>
        <strain evidence="2 3">11061_1 CR5-6</strain>
    </source>
</reference>
<proteinExistence type="predicted"/>
<dbReference type="AlphaFoldDB" id="A0A0C3SFB5"/>
<sequence length="162" mass="17593">MECTNSSAKGRQPFLSTTSQIRFCTRREAVVGSHDAWRRNICMCQLLRPGSFCALFHVSLPSPHPPEEPRRALACPCMPLSSHASPRHTQESITDPRSGQPQPSLRGPPRHPSGVFAGRFPEQPGDGDKQVANSPGTPAGEQRRTQGACVHQIGLVYSSVAD</sequence>
<name>A0A0C3SFB5_PHLG1</name>
<feature type="region of interest" description="Disordered" evidence="1">
    <location>
        <begin position="77"/>
        <end position="146"/>
    </location>
</feature>
<dbReference type="EMBL" id="KN840444">
    <property type="protein sequence ID" value="KIP11795.1"/>
    <property type="molecule type" value="Genomic_DNA"/>
</dbReference>
<accession>A0A0C3SFB5</accession>
<protein>
    <submittedName>
        <fullName evidence="2">Uncharacterized protein</fullName>
    </submittedName>
</protein>
<gene>
    <name evidence="2" type="ORF">PHLGIDRAFT_440827</name>
</gene>
<organism evidence="2 3">
    <name type="scientific">Phlebiopsis gigantea (strain 11061_1 CR5-6)</name>
    <name type="common">White-rot fungus</name>
    <name type="synonym">Peniophora gigantea</name>
    <dbReference type="NCBI Taxonomy" id="745531"/>
    <lineage>
        <taxon>Eukaryota</taxon>
        <taxon>Fungi</taxon>
        <taxon>Dikarya</taxon>
        <taxon>Basidiomycota</taxon>
        <taxon>Agaricomycotina</taxon>
        <taxon>Agaricomycetes</taxon>
        <taxon>Polyporales</taxon>
        <taxon>Phanerochaetaceae</taxon>
        <taxon>Phlebiopsis</taxon>
    </lineage>
</organism>
<keyword evidence="3" id="KW-1185">Reference proteome</keyword>
<evidence type="ECO:0000256" key="1">
    <source>
        <dbReference type="SAM" id="MobiDB-lite"/>
    </source>
</evidence>
<dbReference type="Proteomes" id="UP000053257">
    <property type="component" value="Unassembled WGS sequence"/>
</dbReference>
<evidence type="ECO:0000313" key="3">
    <source>
        <dbReference type="Proteomes" id="UP000053257"/>
    </source>
</evidence>
<feature type="compositionally biased region" description="Polar residues" evidence="1">
    <location>
        <begin position="91"/>
        <end position="103"/>
    </location>
</feature>
<dbReference type="HOGENOM" id="CLU_1636005_0_0_1"/>